<feature type="compositionally biased region" description="Basic residues" evidence="2">
    <location>
        <begin position="182"/>
        <end position="197"/>
    </location>
</feature>
<evidence type="ECO:0000256" key="1">
    <source>
        <dbReference type="PROSITE-ProRule" id="PRU00182"/>
    </source>
</evidence>
<keyword evidence="5" id="KW-1185">Reference proteome</keyword>
<keyword evidence="3" id="KW-0732">Signal</keyword>
<evidence type="ECO:0000256" key="2">
    <source>
        <dbReference type="SAM" id="MobiDB-lite"/>
    </source>
</evidence>
<dbReference type="InterPro" id="IPR036986">
    <property type="entry name" value="S4_RNA-bd_sf"/>
</dbReference>
<protein>
    <submittedName>
        <fullName evidence="4">Uncharacterized protein</fullName>
    </submittedName>
</protein>
<dbReference type="GO" id="GO:0003723">
    <property type="term" value="F:RNA binding"/>
    <property type="evidence" value="ECO:0007669"/>
    <property type="project" value="UniProtKB-KW"/>
</dbReference>
<comment type="caution">
    <text evidence="4">The sequence shown here is derived from an EMBL/GenBank/DDBJ whole genome shotgun (WGS) entry which is preliminary data.</text>
</comment>
<dbReference type="SUPFAM" id="SSF55174">
    <property type="entry name" value="Alpha-L RNA-binding motif"/>
    <property type="match status" value="1"/>
</dbReference>
<name>K0TQN7_THAOC</name>
<dbReference type="PROSITE" id="PS50889">
    <property type="entry name" value="S4"/>
    <property type="match status" value="1"/>
</dbReference>
<dbReference type="Proteomes" id="UP000266841">
    <property type="component" value="Unassembled WGS sequence"/>
</dbReference>
<evidence type="ECO:0000313" key="4">
    <source>
        <dbReference type="EMBL" id="EJK76367.1"/>
    </source>
</evidence>
<dbReference type="EMBL" id="AGNL01002254">
    <property type="protein sequence ID" value="EJK76367.1"/>
    <property type="molecule type" value="Genomic_DNA"/>
</dbReference>
<gene>
    <name evidence="4" type="ORF">THAOC_01875</name>
</gene>
<dbReference type="Gene3D" id="3.10.290.10">
    <property type="entry name" value="RNA-binding S4 domain"/>
    <property type="match status" value="1"/>
</dbReference>
<keyword evidence="1" id="KW-0694">RNA-binding</keyword>
<feature type="chain" id="PRO_5003838204" evidence="3">
    <location>
        <begin position="27"/>
        <end position="208"/>
    </location>
</feature>
<feature type="region of interest" description="Disordered" evidence="2">
    <location>
        <begin position="55"/>
        <end position="74"/>
    </location>
</feature>
<reference evidence="4 5" key="1">
    <citation type="journal article" date="2012" name="Genome Biol.">
        <title>Genome and low-iron response of an oceanic diatom adapted to chronic iron limitation.</title>
        <authorList>
            <person name="Lommer M."/>
            <person name="Specht M."/>
            <person name="Roy A.S."/>
            <person name="Kraemer L."/>
            <person name="Andreson R."/>
            <person name="Gutowska M.A."/>
            <person name="Wolf J."/>
            <person name="Bergner S.V."/>
            <person name="Schilhabel M.B."/>
            <person name="Klostermeier U.C."/>
            <person name="Beiko R.G."/>
            <person name="Rosenstiel P."/>
            <person name="Hippler M."/>
            <person name="Laroche J."/>
        </authorList>
    </citation>
    <scope>NUCLEOTIDE SEQUENCE [LARGE SCALE GENOMIC DNA]</scope>
    <source>
        <strain evidence="4 5">CCMP1005</strain>
    </source>
</reference>
<dbReference type="Pfam" id="PF13275">
    <property type="entry name" value="S4_2"/>
    <property type="match status" value="1"/>
</dbReference>
<dbReference type="OrthoDB" id="10492307at2759"/>
<accession>K0TQN7</accession>
<feature type="region of interest" description="Disordered" evidence="2">
    <location>
        <begin position="180"/>
        <end position="208"/>
    </location>
</feature>
<feature type="compositionally biased region" description="Basic and acidic residues" evidence="2">
    <location>
        <begin position="198"/>
        <end position="208"/>
    </location>
</feature>
<organism evidence="4 5">
    <name type="scientific">Thalassiosira oceanica</name>
    <name type="common">Marine diatom</name>
    <dbReference type="NCBI Taxonomy" id="159749"/>
    <lineage>
        <taxon>Eukaryota</taxon>
        <taxon>Sar</taxon>
        <taxon>Stramenopiles</taxon>
        <taxon>Ochrophyta</taxon>
        <taxon>Bacillariophyta</taxon>
        <taxon>Coscinodiscophyceae</taxon>
        <taxon>Thalassiosirophycidae</taxon>
        <taxon>Thalassiosirales</taxon>
        <taxon>Thalassiosiraceae</taxon>
        <taxon>Thalassiosira</taxon>
    </lineage>
</organism>
<evidence type="ECO:0000256" key="3">
    <source>
        <dbReference type="SAM" id="SignalP"/>
    </source>
</evidence>
<dbReference type="AlphaFoldDB" id="K0TQN7"/>
<evidence type="ECO:0000313" key="5">
    <source>
        <dbReference type="Proteomes" id="UP000266841"/>
    </source>
</evidence>
<sequence length="208" mass="22808">MARTIAFSASIAVAAAAAATIAICLSATPVSSFSHGVTGVPAIRQEHRFRWSILHSSPEDRSSDPAAADTKTTTATETPLIDLQTFLKLCNLVQTGGEAKAAIQSGDVRLNWEVETRRSKKLYAGDEVTYGEVTLDVADQVSAKGYVYRAKKKKVKPAAKVLDDGSLEFGGRYRSEEWRAERLRKREQRRPSPRRKGREGMDEKSGIP</sequence>
<feature type="signal peptide" evidence="3">
    <location>
        <begin position="1"/>
        <end position="26"/>
    </location>
</feature>
<proteinExistence type="predicted"/>